<protein>
    <submittedName>
        <fullName evidence="1">Uncharacterized protein</fullName>
    </submittedName>
</protein>
<comment type="caution">
    <text evidence="1">The sequence shown here is derived from an EMBL/GenBank/DDBJ whole genome shotgun (WGS) entry which is preliminary data.</text>
</comment>
<organism evidence="1 2">
    <name type="scientific">Corchorus capsularis</name>
    <name type="common">Jute</name>
    <dbReference type="NCBI Taxonomy" id="210143"/>
    <lineage>
        <taxon>Eukaryota</taxon>
        <taxon>Viridiplantae</taxon>
        <taxon>Streptophyta</taxon>
        <taxon>Embryophyta</taxon>
        <taxon>Tracheophyta</taxon>
        <taxon>Spermatophyta</taxon>
        <taxon>Magnoliopsida</taxon>
        <taxon>eudicotyledons</taxon>
        <taxon>Gunneridae</taxon>
        <taxon>Pentapetalae</taxon>
        <taxon>rosids</taxon>
        <taxon>malvids</taxon>
        <taxon>Malvales</taxon>
        <taxon>Malvaceae</taxon>
        <taxon>Grewioideae</taxon>
        <taxon>Apeibeae</taxon>
        <taxon>Corchorus</taxon>
    </lineage>
</organism>
<dbReference type="Proteomes" id="UP000188268">
    <property type="component" value="Unassembled WGS sequence"/>
</dbReference>
<name>A0A1R3KTY7_COCAP</name>
<reference evidence="1 2" key="1">
    <citation type="submission" date="2013-09" db="EMBL/GenBank/DDBJ databases">
        <title>Corchorus capsularis genome sequencing.</title>
        <authorList>
            <person name="Alam M."/>
            <person name="Haque M.S."/>
            <person name="Islam M.S."/>
            <person name="Emdad E.M."/>
            <person name="Islam M.M."/>
            <person name="Ahmed B."/>
            <person name="Halim A."/>
            <person name="Hossen Q.M.M."/>
            <person name="Hossain M.Z."/>
            <person name="Ahmed R."/>
            <person name="Khan M.M."/>
            <person name="Islam R."/>
            <person name="Rashid M.M."/>
            <person name="Khan S.A."/>
            <person name="Rahman M.S."/>
            <person name="Alam M."/>
        </authorList>
    </citation>
    <scope>NUCLEOTIDE SEQUENCE [LARGE SCALE GENOMIC DNA]</scope>
    <source>
        <strain evidence="2">cv. CVL-1</strain>
        <tissue evidence="1">Whole seedling</tissue>
    </source>
</reference>
<keyword evidence="2" id="KW-1185">Reference proteome</keyword>
<feature type="non-terminal residue" evidence="1">
    <location>
        <position position="57"/>
    </location>
</feature>
<evidence type="ECO:0000313" key="2">
    <source>
        <dbReference type="Proteomes" id="UP000188268"/>
    </source>
</evidence>
<dbReference type="AlphaFoldDB" id="A0A1R3KTY7"/>
<sequence length="57" mass="5835">MGGSCSCAVDTLTPESQHAFPWCYSQVGGGCPQGGAANGRDALDAASYRRKRDALSG</sequence>
<dbReference type="Gramene" id="OMP10499">
    <property type="protein sequence ID" value="OMP10499"/>
    <property type="gene ID" value="CCACVL1_00927"/>
</dbReference>
<accession>A0A1R3KTY7</accession>
<evidence type="ECO:0000313" key="1">
    <source>
        <dbReference type="EMBL" id="OMP10499.1"/>
    </source>
</evidence>
<proteinExistence type="predicted"/>
<gene>
    <name evidence="1" type="ORF">CCACVL1_00927</name>
</gene>
<dbReference type="EMBL" id="AWWV01002381">
    <property type="protein sequence ID" value="OMP10499.1"/>
    <property type="molecule type" value="Genomic_DNA"/>
</dbReference>